<dbReference type="PRINTS" id="PR01438">
    <property type="entry name" value="UNVRSLSTRESS"/>
</dbReference>
<feature type="transmembrane region" description="Helical" evidence="1">
    <location>
        <begin position="227"/>
        <end position="253"/>
    </location>
</feature>
<organism evidence="3 4">
    <name type="scientific">Ambrosia artemisiifolia</name>
    <name type="common">Common ragweed</name>
    <dbReference type="NCBI Taxonomy" id="4212"/>
    <lineage>
        <taxon>Eukaryota</taxon>
        <taxon>Viridiplantae</taxon>
        <taxon>Streptophyta</taxon>
        <taxon>Embryophyta</taxon>
        <taxon>Tracheophyta</taxon>
        <taxon>Spermatophyta</taxon>
        <taxon>Magnoliopsida</taxon>
        <taxon>eudicotyledons</taxon>
        <taxon>Gunneridae</taxon>
        <taxon>Pentapetalae</taxon>
        <taxon>asterids</taxon>
        <taxon>campanulids</taxon>
        <taxon>Asterales</taxon>
        <taxon>Asteraceae</taxon>
        <taxon>Asteroideae</taxon>
        <taxon>Heliantheae alliance</taxon>
        <taxon>Heliantheae</taxon>
        <taxon>Ambrosia</taxon>
    </lineage>
</organism>
<dbReference type="InterPro" id="IPR014729">
    <property type="entry name" value="Rossmann-like_a/b/a_fold"/>
</dbReference>
<dbReference type="Proteomes" id="UP001206925">
    <property type="component" value="Unassembled WGS sequence"/>
</dbReference>
<dbReference type="PANTHER" id="PTHR31964:SF122">
    <property type="entry name" value="OS02G0760500 PROTEIN"/>
    <property type="match status" value="1"/>
</dbReference>
<dbReference type="PANTHER" id="PTHR31964">
    <property type="entry name" value="ADENINE NUCLEOTIDE ALPHA HYDROLASES-LIKE SUPERFAMILY PROTEIN"/>
    <property type="match status" value="1"/>
</dbReference>
<evidence type="ECO:0000313" key="4">
    <source>
        <dbReference type="Proteomes" id="UP001206925"/>
    </source>
</evidence>
<dbReference type="SUPFAM" id="SSF52402">
    <property type="entry name" value="Adenine nucleotide alpha hydrolases-like"/>
    <property type="match status" value="1"/>
</dbReference>
<keyword evidence="4" id="KW-1185">Reference proteome</keyword>
<comment type="caution">
    <text evidence="3">The sequence shown here is derived from an EMBL/GenBank/DDBJ whole genome shotgun (WGS) entry which is preliminary data.</text>
</comment>
<feature type="domain" description="UspA" evidence="2">
    <location>
        <begin position="9"/>
        <end position="139"/>
    </location>
</feature>
<accession>A0AAD5BZ36</accession>
<dbReference type="Gene3D" id="3.40.50.620">
    <property type="entry name" value="HUPs"/>
    <property type="match status" value="1"/>
</dbReference>
<evidence type="ECO:0000313" key="3">
    <source>
        <dbReference type="EMBL" id="KAI7731990.1"/>
    </source>
</evidence>
<name>A0AAD5BZ36_AMBAR</name>
<gene>
    <name evidence="3" type="ORF">M8C21_030178</name>
</gene>
<protein>
    <recommendedName>
        <fullName evidence="2">UspA domain-containing protein</fullName>
    </recommendedName>
</protein>
<proteinExistence type="predicted"/>
<reference evidence="3" key="1">
    <citation type="submission" date="2022-06" db="EMBL/GenBank/DDBJ databases">
        <title>Uncovering the hologenomic basis of an extraordinary plant invasion.</title>
        <authorList>
            <person name="Bieker V.C."/>
            <person name="Martin M.D."/>
            <person name="Gilbert T."/>
            <person name="Hodgins K."/>
            <person name="Battlay P."/>
            <person name="Petersen B."/>
            <person name="Wilson J."/>
        </authorList>
    </citation>
    <scope>NUCLEOTIDE SEQUENCE</scope>
    <source>
        <strain evidence="3">AA19_3_7</strain>
        <tissue evidence="3">Leaf</tissue>
    </source>
</reference>
<dbReference type="AlphaFoldDB" id="A0AAD5BZ36"/>
<dbReference type="Pfam" id="PF00582">
    <property type="entry name" value="Usp"/>
    <property type="match status" value="1"/>
</dbReference>
<sequence>MGEKQEQLRKVVVAVDGSEESMKGLQWALDNVRLHPTEGSLVIIHVQSPPSIAVGLNPGSIPFGAGPSDVEVPAFTAAIEAHQRRITEAIITHAFNICQHNNVYEGEVKSEVVIGDPKDKICEAVEELHADLLVMGCRSFGPIKSFNGGFWTKYESINNLLYIVCTLQALLLSPNIGVVFIEPHYISIGIYENQSIRDYIKCISGSSRAWRCKILTSFGFLLVKHEAYVELCCFLSSSNILVFFMALIVTLSFRMTPLT</sequence>
<evidence type="ECO:0000259" key="2">
    <source>
        <dbReference type="Pfam" id="PF00582"/>
    </source>
</evidence>
<dbReference type="InterPro" id="IPR006015">
    <property type="entry name" value="Universal_stress_UspA"/>
</dbReference>
<feature type="transmembrane region" description="Helical" evidence="1">
    <location>
        <begin position="160"/>
        <end position="181"/>
    </location>
</feature>
<dbReference type="EMBL" id="JAMZMK010010344">
    <property type="protein sequence ID" value="KAI7731990.1"/>
    <property type="molecule type" value="Genomic_DNA"/>
</dbReference>
<keyword evidence="1" id="KW-0812">Transmembrane</keyword>
<evidence type="ECO:0000256" key="1">
    <source>
        <dbReference type="SAM" id="Phobius"/>
    </source>
</evidence>
<dbReference type="CDD" id="cd23659">
    <property type="entry name" value="USP_At3g01520-like"/>
    <property type="match status" value="1"/>
</dbReference>
<dbReference type="InterPro" id="IPR006016">
    <property type="entry name" value="UspA"/>
</dbReference>
<keyword evidence="1" id="KW-0472">Membrane</keyword>
<keyword evidence="1" id="KW-1133">Transmembrane helix</keyword>